<proteinExistence type="predicted"/>
<evidence type="ECO:0000313" key="2">
    <source>
        <dbReference type="EMBL" id="PFX23233.1"/>
    </source>
</evidence>
<dbReference type="AlphaFoldDB" id="A0A2B4S2G2"/>
<comment type="caution">
    <text evidence="2">The sequence shown here is derived from an EMBL/GenBank/DDBJ whole genome shotgun (WGS) entry which is preliminary data.</text>
</comment>
<accession>A0A2B4S2G2</accession>
<evidence type="ECO:0000313" key="3">
    <source>
        <dbReference type="Proteomes" id="UP000225706"/>
    </source>
</evidence>
<protein>
    <submittedName>
        <fullName evidence="2">Uncharacterized protein</fullName>
    </submittedName>
</protein>
<organism evidence="2 3">
    <name type="scientific">Stylophora pistillata</name>
    <name type="common">Smooth cauliflower coral</name>
    <dbReference type="NCBI Taxonomy" id="50429"/>
    <lineage>
        <taxon>Eukaryota</taxon>
        <taxon>Metazoa</taxon>
        <taxon>Cnidaria</taxon>
        <taxon>Anthozoa</taxon>
        <taxon>Hexacorallia</taxon>
        <taxon>Scleractinia</taxon>
        <taxon>Astrocoeniina</taxon>
        <taxon>Pocilloporidae</taxon>
        <taxon>Stylophora</taxon>
    </lineage>
</organism>
<dbReference type="EMBL" id="LSMT01000214">
    <property type="protein sequence ID" value="PFX23233.1"/>
    <property type="molecule type" value="Genomic_DNA"/>
</dbReference>
<evidence type="ECO:0000256" key="1">
    <source>
        <dbReference type="SAM" id="MobiDB-lite"/>
    </source>
</evidence>
<gene>
    <name evidence="2" type="ORF">AWC38_SpisGene12248</name>
</gene>
<dbReference type="Proteomes" id="UP000225706">
    <property type="component" value="Unassembled WGS sequence"/>
</dbReference>
<sequence length="1200" mass="132666">MASEVSRKMVLEIKYVNANNAVIHTENSKLLLDLNCSPKESEKTVVNSCGIEHSAAKGGFSDFSIELYYVDHVEPGNLKKAAFILRTDETFGMLRASESHLLFVKVIQRVASFQKGRVNIVFESSSSTSTDANCCDSSTCTKNTALGKSPKESKKTTTRKSRSKLPQTHEKLKDFLEKTNDVRLADDGKSMKCLLCGKNPKLDNSKRSNSGHVKYFRRVHRCSVHAEVEGSKTRKINEFYGLVEKRPKVGTQPDADIVVNVEEKTDLEDLESGTNMPDTPKEVTDTVNSVTSFIIIWKYINKGINVISEDSLAGIDSEWSESDSVCFHTFQPVTDQLEIINGNPNIMCATSSDDLYAFDGLSGVESEESVYDTGEFYLDFDFESRQMGIDAESLLLDNEMHDEDTEALSEPFEVNYKDYNMLPICVKQADEVALTLDKLIKRGKIPKIGIFYKYLKGVLQVYITPSEYSWDPEVIKFFKTLKWLGGQSTVNMIGGPMWHGMARGGVFTPETMRPNLGGPSDRTLKKHSSGYTTESGIISPLLRTFHDLDSKLDSVIIDSQIVKVLSVHAENDGTALKPNIQFDTTQKKVVGLVSGNLDINYVKAHKDPSPELTSHLKDNIATEATVTVLTNSPKTTTLAVRVGYHSRTGKTGENLTKKLIQEVLQLQSCMACLETNAAIVETECCEFSVCNACKELQSVCRECEVVGQVSHLPCLRACTKCLERNIKCNKCLVLTWSVDCESGNRKMADICDSEENPNLTYLVVVPDAVHLGKTYKCSWGNWFLILGEGDRSTLATLRMLRNDSGHVVSEKLHKLLTAESVRNKDRMAVEPLLELTNQELLDFLKSNGTIFLTMKIFPDRYRINDSNKRGLYNHPFAICTAGTGNLVFLKWDAETSRSDLVRLRLHSPAETVVLERGIQTSGISLCYMNGVALFCGQKGILFHDIDALTKVKPSQYRTKAAAASFIQQHIDAHCDAREHSLKSLQGKIQNYIESKKNIHKMQGSLGIVALDQNIQFSSICLENGDMLIGASNLVNTIYSITTDFDGVGLLGAVNTMCSYAESWRNVSSLALSGDELAVCADGVLHVFVPSQSVTRIVKGSDGLPILSKAVNVAWFGKDILFCEEHSVKSVKLFESGAVAVIAGHSKGDSDGSQSHSKLCQPIGICVEFDRNIYVTDSGSGPVKLINRPLTGIAECHQRDN</sequence>
<keyword evidence="3" id="KW-1185">Reference proteome</keyword>
<feature type="region of interest" description="Disordered" evidence="1">
    <location>
        <begin position="144"/>
        <end position="167"/>
    </location>
</feature>
<name>A0A2B4S2G2_STYPI</name>
<reference evidence="3" key="1">
    <citation type="journal article" date="2017" name="bioRxiv">
        <title>Comparative analysis of the genomes of Stylophora pistillata and Acropora digitifera provides evidence for extensive differences between species of corals.</title>
        <authorList>
            <person name="Voolstra C.R."/>
            <person name="Li Y."/>
            <person name="Liew Y.J."/>
            <person name="Baumgarten S."/>
            <person name="Zoccola D."/>
            <person name="Flot J.-F."/>
            <person name="Tambutte S."/>
            <person name="Allemand D."/>
            <person name="Aranda M."/>
        </authorList>
    </citation>
    <scope>NUCLEOTIDE SEQUENCE [LARGE SCALE GENOMIC DNA]</scope>
</reference>